<sequence length="628" mass="71196">MKKINYCIFLFLLLLFTSCLKKEKKKKINVDVVPLVEIPFINLKLEDLEGFKDVSSNWKLANNVYSDVSKQKTIDFTKGKGILVNVPNEVDKRNLFTSFEHGDIEFECDIMMPLNSNSGIYFQGRYEIQLFDSWKTIDVSHKDLGGIYERWDNSKDKKERGYEGRAPRINAAKAPGLWQHFKIVFHAPKFNKTGEKIKNAWFEEVWLNGVLIHENVEVTGPTRGSAFNNENPRGPIMIQGDHGPVAFKNIKYKLYEGNKVFLSNLKRLEYESTSPTIGNLDTIPIIKKEDTNVFSLVDITSVKEKKIVSYSGNFIIPKSGNYLFEGRTNGIAELIINGKTALEMRGGMDKIHKVIINLKEGDASFILVYNQSAPWARGFGLHVEGPEMQRYSLQEGVEKGAGDFNPLKGITVEPVDRVITQRSFVNHKNIKRTHCISVGTPQGIHYSYDLARGSLLKVWSGSFLNTTHMWLSRGKDQLGEPIGFSIAMHGDLEFASLTDKDSSWPTPLAENKGVKQLGYVFDSSKIPEFSYQIEGATIKNKLTVSKGNRQLNKLIQISSNKTLWHKVADGESIKSLPNNRYIINDESYYVDFIGNQNLKPIIRNNGSKYELLIKVPKGNNTVTYNIVW</sequence>
<dbReference type="GO" id="GO:0016787">
    <property type="term" value="F:hydrolase activity"/>
    <property type="evidence" value="ECO:0007669"/>
    <property type="project" value="InterPro"/>
</dbReference>
<evidence type="ECO:0000313" key="3">
    <source>
        <dbReference type="Proteomes" id="UP000269412"/>
    </source>
</evidence>
<dbReference type="Gene3D" id="2.60.120.560">
    <property type="entry name" value="Exo-inulinase, domain 1"/>
    <property type="match status" value="1"/>
</dbReference>
<feature type="domain" description="3-keto-alpha-glucoside-1,2-lyase/3-keto-2-hydroxy-glucal hydratase" evidence="1">
    <location>
        <begin position="56"/>
        <end position="251"/>
    </location>
</feature>
<dbReference type="RefSeq" id="WP_121069046.1">
    <property type="nucleotide sequence ID" value="NZ_RBIQ01000012.1"/>
</dbReference>
<accession>A0A495DSF8</accession>
<protein>
    <submittedName>
        <fullName evidence="2">Uncharacterized protein DUF1080</fullName>
    </submittedName>
</protein>
<dbReference type="EMBL" id="RBIQ01000012">
    <property type="protein sequence ID" value="RKR07065.1"/>
    <property type="molecule type" value="Genomic_DNA"/>
</dbReference>
<dbReference type="AlphaFoldDB" id="A0A495DSF8"/>
<comment type="caution">
    <text evidence="2">The sequence shown here is derived from an EMBL/GenBank/DDBJ whole genome shotgun (WGS) entry which is preliminary data.</text>
</comment>
<reference evidence="2 3" key="1">
    <citation type="submission" date="2018-10" db="EMBL/GenBank/DDBJ databases">
        <title>Genomic Encyclopedia of Archaeal and Bacterial Type Strains, Phase II (KMG-II): from individual species to whole genera.</title>
        <authorList>
            <person name="Goeker M."/>
        </authorList>
    </citation>
    <scope>NUCLEOTIDE SEQUENCE [LARGE SCALE GENOMIC DNA]</scope>
    <source>
        <strain evidence="2 3">DSM 25230</strain>
    </source>
</reference>
<dbReference type="InterPro" id="IPR010496">
    <property type="entry name" value="AL/BT2_dom"/>
</dbReference>
<dbReference type="Proteomes" id="UP000269412">
    <property type="component" value="Unassembled WGS sequence"/>
</dbReference>
<evidence type="ECO:0000313" key="2">
    <source>
        <dbReference type="EMBL" id="RKR07065.1"/>
    </source>
</evidence>
<gene>
    <name evidence="2" type="ORF">CLV91_3049</name>
</gene>
<organism evidence="2 3">
    <name type="scientific">Maribacter vaceletii</name>
    <dbReference type="NCBI Taxonomy" id="1206816"/>
    <lineage>
        <taxon>Bacteria</taxon>
        <taxon>Pseudomonadati</taxon>
        <taxon>Bacteroidota</taxon>
        <taxon>Flavobacteriia</taxon>
        <taxon>Flavobacteriales</taxon>
        <taxon>Flavobacteriaceae</taxon>
        <taxon>Maribacter</taxon>
    </lineage>
</organism>
<dbReference type="PROSITE" id="PS51257">
    <property type="entry name" value="PROKAR_LIPOPROTEIN"/>
    <property type="match status" value="1"/>
</dbReference>
<dbReference type="OrthoDB" id="938897at2"/>
<proteinExistence type="predicted"/>
<evidence type="ECO:0000259" key="1">
    <source>
        <dbReference type="Pfam" id="PF06439"/>
    </source>
</evidence>
<dbReference type="Pfam" id="PF06439">
    <property type="entry name" value="3keto-disac_hyd"/>
    <property type="match status" value="1"/>
</dbReference>
<keyword evidence="3" id="KW-1185">Reference proteome</keyword>
<name>A0A495DSF8_9FLAO</name>